<dbReference type="GO" id="GO:0003677">
    <property type="term" value="F:DNA binding"/>
    <property type="evidence" value="ECO:0007669"/>
    <property type="project" value="UniProtKB-KW"/>
</dbReference>
<keyword evidence="4" id="KW-1185">Reference proteome</keyword>
<comment type="caution">
    <text evidence="3">The sequence shown here is derived from an EMBL/GenBank/DDBJ whole genome shotgun (WGS) entry which is preliminary data.</text>
</comment>
<proteinExistence type="predicted"/>
<dbReference type="Gene3D" id="4.10.520.10">
    <property type="entry name" value="IHF-like DNA-binding proteins"/>
    <property type="match status" value="1"/>
</dbReference>
<keyword evidence="1 3" id="KW-0238">DNA-binding</keyword>
<dbReference type="Proteomes" id="UP000619238">
    <property type="component" value="Unassembled WGS sequence"/>
</dbReference>
<organism evidence="3 4">
    <name type="scientific">Kordia aestuariivivens</name>
    <dbReference type="NCBI Taxonomy" id="2759037"/>
    <lineage>
        <taxon>Bacteria</taxon>
        <taxon>Pseudomonadati</taxon>
        <taxon>Bacteroidota</taxon>
        <taxon>Flavobacteriia</taxon>
        <taxon>Flavobacteriales</taxon>
        <taxon>Flavobacteriaceae</taxon>
        <taxon>Kordia</taxon>
    </lineage>
</organism>
<evidence type="ECO:0000313" key="4">
    <source>
        <dbReference type="Proteomes" id="UP000619238"/>
    </source>
</evidence>
<dbReference type="NCBIfam" id="TIGR01201">
    <property type="entry name" value="HU_rel"/>
    <property type="match status" value="1"/>
</dbReference>
<protein>
    <submittedName>
        <fullName evidence="3">HU family DNA-binding protein</fullName>
    </submittedName>
</protein>
<dbReference type="RefSeq" id="WP_187563466.1">
    <property type="nucleotide sequence ID" value="NZ_JACGWS010000011.1"/>
</dbReference>
<accession>A0ABR7QCY5</accession>
<sequence>MAVKFKVIQRKNPRDLLAAPKSYAIAINNGTVDIDRLAELVGDGSTVRQNDIYAVIIGLLNVIVGELKEGRSVRLDKLGMFSISVSSDPSDTPEEVTASNIKSAKVRYRPGKELRNMLKTLEYTKTSS</sequence>
<evidence type="ECO:0000259" key="2">
    <source>
        <dbReference type="Pfam" id="PF18291"/>
    </source>
</evidence>
<dbReference type="Pfam" id="PF18291">
    <property type="entry name" value="HU-HIG"/>
    <property type="match status" value="1"/>
</dbReference>
<name>A0ABR7QCY5_9FLAO</name>
<dbReference type="InterPro" id="IPR005902">
    <property type="entry name" value="HU_DNA-bd_put"/>
</dbReference>
<dbReference type="InterPro" id="IPR041607">
    <property type="entry name" value="HU-HIG"/>
</dbReference>
<gene>
    <name evidence="3" type="ORF">H2O64_17280</name>
</gene>
<reference evidence="3 4" key="1">
    <citation type="submission" date="2020-07" db="EMBL/GenBank/DDBJ databases">
        <title>Description of Kordia aestuariivivens sp. nov., isolated from a tidal flat.</title>
        <authorList>
            <person name="Park S."/>
            <person name="Yoon J.-H."/>
        </authorList>
    </citation>
    <scope>NUCLEOTIDE SEQUENCE [LARGE SCALE GENOMIC DNA]</scope>
    <source>
        <strain evidence="3 4">YSTF-M3</strain>
    </source>
</reference>
<evidence type="ECO:0000313" key="3">
    <source>
        <dbReference type="EMBL" id="MBC8756430.1"/>
    </source>
</evidence>
<evidence type="ECO:0000256" key="1">
    <source>
        <dbReference type="ARBA" id="ARBA00023125"/>
    </source>
</evidence>
<dbReference type="EMBL" id="JACGWS010000011">
    <property type="protein sequence ID" value="MBC8756430.1"/>
    <property type="molecule type" value="Genomic_DNA"/>
</dbReference>
<dbReference type="InterPro" id="IPR010992">
    <property type="entry name" value="IHF-like_DNA-bd_dom_sf"/>
</dbReference>
<feature type="domain" description="HU" evidence="2">
    <location>
        <begin position="1"/>
        <end position="124"/>
    </location>
</feature>
<dbReference type="SUPFAM" id="SSF47729">
    <property type="entry name" value="IHF-like DNA-binding proteins"/>
    <property type="match status" value="1"/>
</dbReference>